<name>A0A1R3RIF7_ASPC5</name>
<dbReference type="Gene3D" id="3.90.1200.10">
    <property type="match status" value="1"/>
</dbReference>
<dbReference type="PANTHER" id="PTHR21310">
    <property type="entry name" value="AMINOGLYCOSIDE PHOSPHOTRANSFERASE-RELATED-RELATED"/>
    <property type="match status" value="1"/>
</dbReference>
<proteinExistence type="predicted"/>
<protein>
    <recommendedName>
        <fullName evidence="1">Aminoglycoside phosphotransferase domain-containing protein</fullName>
    </recommendedName>
</protein>
<reference evidence="3" key="1">
    <citation type="journal article" date="2017" name="Genome Biol.">
        <title>Comparative genomics reveals high biological diversity and specific adaptations in the industrially and medically important fungal genus Aspergillus.</title>
        <authorList>
            <person name="de Vries R.P."/>
            <person name="Riley R."/>
            <person name="Wiebenga A."/>
            <person name="Aguilar-Osorio G."/>
            <person name="Amillis S."/>
            <person name="Uchima C.A."/>
            <person name="Anderluh G."/>
            <person name="Asadollahi M."/>
            <person name="Askin M."/>
            <person name="Barry K."/>
            <person name="Battaglia E."/>
            <person name="Bayram O."/>
            <person name="Benocci T."/>
            <person name="Braus-Stromeyer S.A."/>
            <person name="Caldana C."/>
            <person name="Canovas D."/>
            <person name="Cerqueira G.C."/>
            <person name="Chen F."/>
            <person name="Chen W."/>
            <person name="Choi C."/>
            <person name="Clum A."/>
            <person name="Dos Santos R.A."/>
            <person name="Damasio A.R."/>
            <person name="Diallinas G."/>
            <person name="Emri T."/>
            <person name="Fekete E."/>
            <person name="Flipphi M."/>
            <person name="Freyberg S."/>
            <person name="Gallo A."/>
            <person name="Gournas C."/>
            <person name="Habgood R."/>
            <person name="Hainaut M."/>
            <person name="Harispe M.L."/>
            <person name="Henrissat B."/>
            <person name="Hilden K.S."/>
            <person name="Hope R."/>
            <person name="Hossain A."/>
            <person name="Karabika E."/>
            <person name="Karaffa L."/>
            <person name="Karanyi Z."/>
            <person name="Krasevec N."/>
            <person name="Kuo A."/>
            <person name="Kusch H."/>
            <person name="LaButti K."/>
            <person name="Lagendijk E.L."/>
            <person name="Lapidus A."/>
            <person name="Levasseur A."/>
            <person name="Lindquist E."/>
            <person name="Lipzen A."/>
            <person name="Logrieco A.F."/>
            <person name="MacCabe A."/>
            <person name="Maekelae M.R."/>
            <person name="Malavazi I."/>
            <person name="Melin P."/>
            <person name="Meyer V."/>
            <person name="Mielnichuk N."/>
            <person name="Miskei M."/>
            <person name="Molnar A.P."/>
            <person name="Mule G."/>
            <person name="Ngan C.Y."/>
            <person name="Orejas M."/>
            <person name="Orosz E."/>
            <person name="Ouedraogo J.P."/>
            <person name="Overkamp K.M."/>
            <person name="Park H.-S."/>
            <person name="Perrone G."/>
            <person name="Piumi F."/>
            <person name="Punt P.J."/>
            <person name="Ram A.F."/>
            <person name="Ramon A."/>
            <person name="Rauscher S."/>
            <person name="Record E."/>
            <person name="Riano-Pachon D.M."/>
            <person name="Robert V."/>
            <person name="Roehrig J."/>
            <person name="Ruller R."/>
            <person name="Salamov A."/>
            <person name="Salih N.S."/>
            <person name="Samson R.A."/>
            <person name="Sandor E."/>
            <person name="Sanguinetti M."/>
            <person name="Schuetze T."/>
            <person name="Sepcic K."/>
            <person name="Shelest E."/>
            <person name="Sherlock G."/>
            <person name="Sophianopoulou V."/>
            <person name="Squina F.M."/>
            <person name="Sun H."/>
            <person name="Susca A."/>
            <person name="Todd R.B."/>
            <person name="Tsang A."/>
            <person name="Unkles S.E."/>
            <person name="van de Wiele N."/>
            <person name="van Rossen-Uffink D."/>
            <person name="Oliveira J.V."/>
            <person name="Vesth T.C."/>
            <person name="Visser J."/>
            <person name="Yu J.-H."/>
            <person name="Zhou M."/>
            <person name="Andersen M.R."/>
            <person name="Archer D.B."/>
            <person name="Baker S.E."/>
            <person name="Benoit I."/>
            <person name="Brakhage A.A."/>
            <person name="Braus G.H."/>
            <person name="Fischer R."/>
            <person name="Frisvad J.C."/>
            <person name="Goldman G.H."/>
            <person name="Houbraken J."/>
            <person name="Oakley B."/>
            <person name="Pocsi I."/>
            <person name="Scazzocchio C."/>
            <person name="Seiboth B."/>
            <person name="vanKuyk P.A."/>
            <person name="Wortman J."/>
            <person name="Dyer P.S."/>
            <person name="Grigoriev I.V."/>
        </authorList>
    </citation>
    <scope>NUCLEOTIDE SEQUENCE [LARGE SCALE GENOMIC DNA]</scope>
    <source>
        <strain evidence="3">ITEM 5010</strain>
    </source>
</reference>
<dbReference type="Proteomes" id="UP000188318">
    <property type="component" value="Unassembled WGS sequence"/>
</dbReference>
<evidence type="ECO:0000313" key="2">
    <source>
        <dbReference type="EMBL" id="OOF94259.1"/>
    </source>
</evidence>
<dbReference type="PANTHER" id="PTHR21310:SF15">
    <property type="entry name" value="AMINOGLYCOSIDE PHOSPHOTRANSFERASE DOMAIN-CONTAINING PROTEIN"/>
    <property type="match status" value="1"/>
</dbReference>
<dbReference type="InterPro" id="IPR011009">
    <property type="entry name" value="Kinase-like_dom_sf"/>
</dbReference>
<dbReference type="AlphaFoldDB" id="A0A1R3RIF7"/>
<dbReference type="VEuPathDB" id="FungiDB:ASPCADRAFT_6946"/>
<dbReference type="OMA" id="AMDAPWN"/>
<dbReference type="STRING" id="602072.A0A1R3RIF7"/>
<dbReference type="InterPro" id="IPR002575">
    <property type="entry name" value="Aminoglycoside_PTrfase"/>
</dbReference>
<dbReference type="Pfam" id="PF01636">
    <property type="entry name" value="APH"/>
    <property type="match status" value="1"/>
</dbReference>
<organism evidence="2 3">
    <name type="scientific">Aspergillus carbonarius (strain ITEM 5010)</name>
    <dbReference type="NCBI Taxonomy" id="602072"/>
    <lineage>
        <taxon>Eukaryota</taxon>
        <taxon>Fungi</taxon>
        <taxon>Dikarya</taxon>
        <taxon>Ascomycota</taxon>
        <taxon>Pezizomycotina</taxon>
        <taxon>Eurotiomycetes</taxon>
        <taxon>Eurotiomycetidae</taxon>
        <taxon>Eurotiales</taxon>
        <taxon>Aspergillaceae</taxon>
        <taxon>Aspergillus</taxon>
        <taxon>Aspergillus subgen. Circumdati</taxon>
    </lineage>
</organism>
<dbReference type="SUPFAM" id="SSF56112">
    <property type="entry name" value="Protein kinase-like (PK-like)"/>
    <property type="match status" value="1"/>
</dbReference>
<accession>A0A1R3RIF7</accession>
<dbReference type="EMBL" id="KV907502">
    <property type="protein sequence ID" value="OOF94259.1"/>
    <property type="molecule type" value="Genomic_DNA"/>
</dbReference>
<evidence type="ECO:0000313" key="3">
    <source>
        <dbReference type="Proteomes" id="UP000188318"/>
    </source>
</evidence>
<evidence type="ECO:0000259" key="1">
    <source>
        <dbReference type="Pfam" id="PF01636"/>
    </source>
</evidence>
<gene>
    <name evidence="2" type="ORF">ASPCADRAFT_6946</name>
</gene>
<keyword evidence="3" id="KW-1185">Reference proteome</keyword>
<sequence>MSNELSHNDDSFSGYLWQPVSQMEGALGSRVKRFLATTNWDALIQRASKERNGLECKLLPELTSGWNHVIRILEFADQVRWVARLQMPSGYSDDHKPLIKWGKMKPEYTTIRLVQEKSKIPVPQVYVCEDDPENSVGVPFMFMDCLKGNVGIDLCWTIPPEHKLPIFTALAEAQVEMYNIELPQIGRIVGRNEDGTYQIGPAPGVGGPFDTAAEYFKAWSMYVKFGVTIDQLRAASDDFADEVEASMKAFKPLLGEKAECLSVNNTGPFRMHHGDFGHNNAVFDDQFRLLGVIDWESAFAAPCEIAAQFPLCLALIPPAMDAPWNYDENGCPSDVEIKELLADREHYIAIVKRIEEEKGFTTGHRLSTALEDTQRQHITYAMRLYCYGKAGFYSKVLEGFAGDN</sequence>
<feature type="domain" description="Aminoglycoside phosphotransferase" evidence="1">
    <location>
        <begin position="110"/>
        <end position="299"/>
    </location>
</feature>
<dbReference type="OrthoDB" id="10003767at2759"/>
<dbReference type="Gene3D" id="3.30.200.20">
    <property type="entry name" value="Phosphorylase Kinase, domain 1"/>
    <property type="match status" value="1"/>
</dbReference>
<dbReference type="InterPro" id="IPR051678">
    <property type="entry name" value="AGP_Transferase"/>
</dbReference>